<comment type="caution">
    <text evidence="9">The sequence shown here is derived from an EMBL/GenBank/DDBJ whole genome shotgun (WGS) entry which is preliminary data.</text>
</comment>
<keyword evidence="5" id="KW-0560">Oxidoreductase</keyword>
<dbReference type="Gene3D" id="2.20.25.90">
    <property type="entry name" value="ADC-like domains"/>
    <property type="match status" value="1"/>
</dbReference>
<dbReference type="GO" id="GO:0051539">
    <property type="term" value="F:4 iron, 4 sulfur cluster binding"/>
    <property type="evidence" value="ECO:0007669"/>
    <property type="project" value="UniProtKB-KW"/>
</dbReference>
<keyword evidence="4" id="KW-0732">Signal</keyword>
<evidence type="ECO:0000256" key="3">
    <source>
        <dbReference type="ARBA" id="ARBA00022723"/>
    </source>
</evidence>
<keyword evidence="7" id="KW-0411">Iron-sulfur</keyword>
<keyword evidence="2" id="KW-0500">Molybdenum</keyword>
<dbReference type="AlphaFoldDB" id="A0A6N7RMH4"/>
<dbReference type="GO" id="GO:0016491">
    <property type="term" value="F:oxidoreductase activity"/>
    <property type="evidence" value="ECO:0007669"/>
    <property type="project" value="UniProtKB-KW"/>
</dbReference>
<evidence type="ECO:0000313" key="10">
    <source>
        <dbReference type="Proteomes" id="UP000438093"/>
    </source>
</evidence>
<evidence type="ECO:0000256" key="6">
    <source>
        <dbReference type="ARBA" id="ARBA00023004"/>
    </source>
</evidence>
<evidence type="ECO:0000259" key="8">
    <source>
        <dbReference type="PROSITE" id="PS51669"/>
    </source>
</evidence>
<dbReference type="GO" id="GO:0046872">
    <property type="term" value="F:metal ion binding"/>
    <property type="evidence" value="ECO:0007669"/>
    <property type="project" value="UniProtKB-KW"/>
</dbReference>
<dbReference type="RefSeq" id="WP_154332981.1">
    <property type="nucleotide sequence ID" value="NZ_VTFY01000004.1"/>
</dbReference>
<dbReference type="SUPFAM" id="SSF50692">
    <property type="entry name" value="ADC-like"/>
    <property type="match status" value="1"/>
</dbReference>
<dbReference type="EMBL" id="VTFY01000004">
    <property type="protein sequence ID" value="MRX82101.1"/>
    <property type="molecule type" value="Genomic_DNA"/>
</dbReference>
<accession>A0A6N7RMH4</accession>
<dbReference type="Pfam" id="PF01568">
    <property type="entry name" value="Molydop_binding"/>
    <property type="match status" value="1"/>
</dbReference>
<dbReference type="PANTHER" id="PTHR43742">
    <property type="entry name" value="TRIMETHYLAMINE-N-OXIDE REDUCTASE"/>
    <property type="match status" value="1"/>
</dbReference>
<dbReference type="PROSITE" id="PS51669">
    <property type="entry name" value="4FE4S_MOW_BIS_MGD"/>
    <property type="match status" value="1"/>
</dbReference>
<evidence type="ECO:0000256" key="1">
    <source>
        <dbReference type="ARBA" id="ARBA00022485"/>
    </source>
</evidence>
<dbReference type="Gene3D" id="2.40.40.20">
    <property type="match status" value="1"/>
</dbReference>
<dbReference type="Proteomes" id="UP000438093">
    <property type="component" value="Unassembled WGS sequence"/>
</dbReference>
<organism evidence="9 10">
    <name type="scientific">Eggerthella guodeyinii</name>
    <dbReference type="NCBI Taxonomy" id="2690837"/>
    <lineage>
        <taxon>Bacteria</taxon>
        <taxon>Bacillati</taxon>
        <taxon>Actinomycetota</taxon>
        <taxon>Coriobacteriia</taxon>
        <taxon>Eggerthellales</taxon>
        <taxon>Eggerthellaceae</taxon>
        <taxon>Eggerthella</taxon>
    </lineage>
</organism>
<dbReference type="InterPro" id="IPR006657">
    <property type="entry name" value="MoPterin_dinucl-bd_dom"/>
</dbReference>
<evidence type="ECO:0000256" key="5">
    <source>
        <dbReference type="ARBA" id="ARBA00023002"/>
    </source>
</evidence>
<dbReference type="InterPro" id="IPR006311">
    <property type="entry name" value="TAT_signal"/>
</dbReference>
<evidence type="ECO:0000313" key="9">
    <source>
        <dbReference type="EMBL" id="MRX82101.1"/>
    </source>
</evidence>
<sequence length="1034" mass="112432">MQSSDRHPLCIDRRDFLQATAGVGALSFAGLGLAGCATGSGNNVVGTLPAAQTGKPVEANVDPKTGDLVPNEEVIVRYSACLGCYSCCGNRVHIDRATGKIFSVGGNPYNPNNAYPFLDHTEPLETAYRAMSYANGGQRVRGALCGRGNATWDAYSQPDRITVPLKRAGKRGEGKWKPIDWDQLIEELAEGGKLFADIGEDREIEGFRALHDTKTPLDPDSPELGPIANQLVMLGSRGDGRSNVGSRFSSAFGTKNNIGHGATCGGSENAGFYAVEKSYRALCADFTESEYVICCGMFPGANGKSMQGIAHWASAALAAGTLKLEIIDPALGNGVATPSMDNVRWHPITTATNAAFGMALIRCIIEDGTYNETALSFPSQEAALAGGYAAFSNASYLVIEDEDHERYRKFLRAEDLRLETPAPTSNDDENQDYFVVIDKETGAPALHTNCSKAAIDFEGELDGIPVRSAFQLLKESVLEHTVEDYADICGVPVDEIKRMAREFTSHGTKAAFCGIFGGTAQANGSDASFIFPILNSLIGSNNMRGGMVPRRESGDALGDKTRYKLSTIKNKPKASGVSIARTGMAWEDTSEYQRRSKTEQDPQPLLPWYPVTGSADNQAICSIANAYPYQAKIAFTWMASPIQASSGAMRDQIMDRLKDVNVVPLAITCDVVMGESANLSDYFIPDTTPYESWGVRTQEGYWNGKGNTVRWQTSEPETMRLPDGRHASYETFLCDMAKKLDLPGYGDDALESTDGTTYPFNDASDYFLKAIANLAYSDGDPVPDISDEEARIQGLDALPESWKAAVTEEEWPKVLQVLSRGGRFWPLEGTYDDQGRTNYAASYMTCFYNEDKGTARNHYTGEYESGVLHWQPETCADRTPLRDLYSAREWPFASTNYKPKFRSISMLSNSPIMQQICPANYVEMNTDDASKLDIANGDWVNVENPTGDTMHAQALVRDGIAKGTFAVAYGYGHVAYGAQDVEIDGEKRPGNPAIRAGIHLQTMLDPKVEGILPLSDPEAATPSRSGGVYRIKKA</sequence>
<proteinExistence type="predicted"/>
<protein>
    <submittedName>
        <fullName evidence="9">Molybdopterin-dependent oxidoreductase</fullName>
    </submittedName>
</protein>
<dbReference type="SUPFAM" id="SSF53706">
    <property type="entry name" value="Formate dehydrogenase/DMSO reductase, domains 1-3"/>
    <property type="match status" value="1"/>
</dbReference>
<evidence type="ECO:0000256" key="7">
    <source>
        <dbReference type="ARBA" id="ARBA00023014"/>
    </source>
</evidence>
<evidence type="ECO:0000256" key="2">
    <source>
        <dbReference type="ARBA" id="ARBA00022505"/>
    </source>
</evidence>
<dbReference type="PROSITE" id="PS51318">
    <property type="entry name" value="TAT"/>
    <property type="match status" value="1"/>
</dbReference>
<keyword evidence="1" id="KW-0004">4Fe-4S</keyword>
<dbReference type="GO" id="GO:0043546">
    <property type="term" value="F:molybdopterin cofactor binding"/>
    <property type="evidence" value="ECO:0007669"/>
    <property type="project" value="InterPro"/>
</dbReference>
<dbReference type="Gene3D" id="3.40.50.740">
    <property type="match status" value="2"/>
</dbReference>
<dbReference type="InterPro" id="IPR009010">
    <property type="entry name" value="Asp_de-COase-like_dom_sf"/>
</dbReference>
<dbReference type="PANTHER" id="PTHR43742:SF9">
    <property type="entry name" value="TETRATHIONATE REDUCTASE SUBUNIT A"/>
    <property type="match status" value="1"/>
</dbReference>
<evidence type="ECO:0000256" key="4">
    <source>
        <dbReference type="ARBA" id="ARBA00022729"/>
    </source>
</evidence>
<keyword evidence="3" id="KW-0479">Metal-binding</keyword>
<dbReference type="InterPro" id="IPR006963">
    <property type="entry name" value="Mopterin_OxRdtase_4Fe-4S_dom"/>
</dbReference>
<dbReference type="Gene3D" id="3.40.228.10">
    <property type="entry name" value="Dimethylsulfoxide Reductase, domain 2"/>
    <property type="match status" value="2"/>
</dbReference>
<feature type="domain" description="4Fe-4S Mo/W bis-MGD-type" evidence="8">
    <location>
        <begin position="74"/>
        <end position="159"/>
    </location>
</feature>
<reference evidence="10" key="1">
    <citation type="submission" date="2019-08" db="EMBL/GenBank/DDBJ databases">
        <title>Arthrobacter sp. nov., isolated from plateau pika and Tibetan wild ass.</title>
        <authorList>
            <person name="Ge Y."/>
        </authorList>
    </citation>
    <scope>NUCLEOTIDE SEQUENCE [LARGE SCALE GENOMIC DNA]</scope>
    <source>
        <strain evidence="10">HF-4214</strain>
    </source>
</reference>
<name>A0A6N7RMH4_9ACTN</name>
<dbReference type="InterPro" id="IPR050612">
    <property type="entry name" value="Prok_Mopterin_Oxidored"/>
</dbReference>
<dbReference type="SMART" id="SM00926">
    <property type="entry name" value="Molybdop_Fe4S4"/>
    <property type="match status" value="1"/>
</dbReference>
<keyword evidence="6" id="KW-0408">Iron</keyword>
<gene>
    <name evidence="9" type="ORF">GJG86_06305</name>
</gene>
<keyword evidence="10" id="KW-1185">Reference proteome</keyword>